<keyword evidence="3" id="KW-0175">Coiled coil</keyword>
<organism evidence="6">
    <name type="scientific">Compsopogon caeruleus</name>
    <dbReference type="NCBI Taxonomy" id="31354"/>
    <lineage>
        <taxon>Eukaryota</taxon>
        <taxon>Rhodophyta</taxon>
        <taxon>Compsopogonophyceae</taxon>
        <taxon>Compsopogonales</taxon>
        <taxon>Compsopogonaceae</taxon>
        <taxon>Compsopogon</taxon>
    </lineage>
</organism>
<feature type="region of interest" description="Disordered" evidence="4">
    <location>
        <begin position="57"/>
        <end position="104"/>
    </location>
</feature>
<dbReference type="Pfam" id="PF21021">
    <property type="entry name" value="FAF1"/>
    <property type="match status" value="1"/>
</dbReference>
<evidence type="ECO:0000256" key="1">
    <source>
        <dbReference type="ARBA" id="ARBA00004496"/>
    </source>
</evidence>
<accession>A0A7S1XDM9</accession>
<dbReference type="GO" id="GO:0005783">
    <property type="term" value="C:endoplasmic reticulum"/>
    <property type="evidence" value="ECO:0007669"/>
    <property type="project" value="TreeGrafter"/>
</dbReference>
<feature type="domain" description="UBX" evidence="5">
    <location>
        <begin position="377"/>
        <end position="455"/>
    </location>
</feature>
<dbReference type="Gene3D" id="1.10.8.10">
    <property type="entry name" value="DNA helicase RuvA subunit, C-terminal domain"/>
    <property type="match status" value="1"/>
</dbReference>
<evidence type="ECO:0000256" key="4">
    <source>
        <dbReference type="SAM" id="MobiDB-lite"/>
    </source>
</evidence>
<dbReference type="Pfam" id="PF00789">
    <property type="entry name" value="UBX"/>
    <property type="match status" value="1"/>
</dbReference>
<dbReference type="Gene3D" id="3.40.30.10">
    <property type="entry name" value="Glutaredoxin"/>
    <property type="match status" value="1"/>
</dbReference>
<dbReference type="GO" id="GO:0036503">
    <property type="term" value="P:ERAD pathway"/>
    <property type="evidence" value="ECO:0007669"/>
    <property type="project" value="TreeGrafter"/>
</dbReference>
<sequence length="475" mass="53680">MSGDMDQTSKVDTLREITGLESEDEAKRRLEYVEWDLQQAVEMFLAGREIPPIGASNLYPTLTSQPRGQVPSHPTDPRALTTSSSSPAFVPRGQPREQNAADPSQSSPLRILLRIVFFPFRAAVSLVSFLSNTITRLLGLGPLLVENESPRDANERFLSSFQSDYGDVHPRFYRGTYGEALRTADRQFKFLLVYLHSDRHPRTGPFCRQVLAEPAITRLVEESFVFWAGSIRSQEGAGAQHALGLSTFPFLAVVSPQRGREYGRVVAVCEGLVSSNDVRGFLAGVLDGHGMSLVAARLEQEERITNRRLIQEQNIEYQRSLEADRERERRKAEEDAKREKDEREAQLREEERQRLDRERRDRREQKRRKLQEPEPEKGDTVASIVLRLPNGSRVSRRFLSSAPLRDVFDWADVQGVEIALACLASNFPRRLFNYPEDADISIEDANLTPSATLLVEERSIPEVGPHGLSPAYPEA</sequence>
<evidence type="ECO:0000256" key="2">
    <source>
        <dbReference type="ARBA" id="ARBA00022490"/>
    </source>
</evidence>
<evidence type="ECO:0000259" key="5">
    <source>
        <dbReference type="PROSITE" id="PS50033"/>
    </source>
</evidence>
<feature type="region of interest" description="Disordered" evidence="4">
    <location>
        <begin position="321"/>
        <end position="383"/>
    </location>
</feature>
<dbReference type="InterPro" id="IPR029071">
    <property type="entry name" value="Ubiquitin-like_domsf"/>
</dbReference>
<dbReference type="PANTHER" id="PTHR23322">
    <property type="entry name" value="FAS-ASSOCIATED PROTEIN"/>
    <property type="match status" value="1"/>
</dbReference>
<dbReference type="Pfam" id="PF22566">
    <property type="entry name" value="UBA_8"/>
    <property type="match status" value="1"/>
</dbReference>
<dbReference type="AlphaFoldDB" id="A0A7S1XDM9"/>
<evidence type="ECO:0000313" key="6">
    <source>
        <dbReference type="EMBL" id="CAD9232826.1"/>
    </source>
</evidence>
<dbReference type="InterPro" id="IPR049483">
    <property type="entry name" value="FAF1_2-like_UAS"/>
</dbReference>
<dbReference type="InterPro" id="IPR054109">
    <property type="entry name" value="UBA_8"/>
</dbReference>
<feature type="compositionally biased region" description="Polar residues" evidence="4">
    <location>
        <begin position="58"/>
        <end position="67"/>
    </location>
</feature>
<dbReference type="GO" id="GO:0043130">
    <property type="term" value="F:ubiquitin binding"/>
    <property type="evidence" value="ECO:0007669"/>
    <property type="project" value="TreeGrafter"/>
</dbReference>
<name>A0A7S1XDM9_9RHOD</name>
<dbReference type="InterPro" id="IPR006577">
    <property type="entry name" value="UAS"/>
</dbReference>
<dbReference type="PROSITE" id="PS50033">
    <property type="entry name" value="UBX"/>
    <property type="match status" value="1"/>
</dbReference>
<dbReference type="InterPro" id="IPR050730">
    <property type="entry name" value="UBX_domain-protein"/>
</dbReference>
<dbReference type="InterPro" id="IPR036249">
    <property type="entry name" value="Thioredoxin-like_sf"/>
</dbReference>
<dbReference type="CDD" id="cd02958">
    <property type="entry name" value="UAS"/>
    <property type="match status" value="1"/>
</dbReference>
<dbReference type="SUPFAM" id="SSF52833">
    <property type="entry name" value="Thioredoxin-like"/>
    <property type="match status" value="1"/>
</dbReference>
<keyword evidence="2" id="KW-0963">Cytoplasm</keyword>
<comment type="subcellular location">
    <subcellularLocation>
        <location evidence="1">Cytoplasm</location>
    </subcellularLocation>
</comment>
<dbReference type="Gene3D" id="3.10.20.90">
    <property type="entry name" value="Phosphatidylinositol 3-kinase Catalytic Subunit, Chain A, domain 1"/>
    <property type="match status" value="1"/>
</dbReference>
<dbReference type="SUPFAM" id="SSF54236">
    <property type="entry name" value="Ubiquitin-like"/>
    <property type="match status" value="1"/>
</dbReference>
<dbReference type="InterPro" id="IPR001012">
    <property type="entry name" value="UBX_dom"/>
</dbReference>
<dbReference type="PANTHER" id="PTHR23322:SF1">
    <property type="entry name" value="FAS-ASSOCIATED FACTOR 2"/>
    <property type="match status" value="1"/>
</dbReference>
<dbReference type="CDD" id="cd01767">
    <property type="entry name" value="UBX"/>
    <property type="match status" value="1"/>
</dbReference>
<dbReference type="EMBL" id="HBGH01008956">
    <property type="protein sequence ID" value="CAD9232826.1"/>
    <property type="molecule type" value="Transcribed_RNA"/>
</dbReference>
<reference evidence="6" key="1">
    <citation type="submission" date="2021-01" db="EMBL/GenBank/DDBJ databases">
        <authorList>
            <person name="Corre E."/>
            <person name="Pelletier E."/>
            <person name="Niang G."/>
            <person name="Scheremetjew M."/>
            <person name="Finn R."/>
            <person name="Kale V."/>
            <person name="Holt S."/>
            <person name="Cochrane G."/>
            <person name="Meng A."/>
            <person name="Brown T."/>
            <person name="Cohen L."/>
        </authorList>
    </citation>
    <scope>NUCLEOTIDE SEQUENCE</scope>
    <source>
        <strain evidence="6">SAG 36.94</strain>
    </source>
</reference>
<protein>
    <recommendedName>
        <fullName evidence="5">UBX domain-containing protein</fullName>
    </recommendedName>
</protein>
<evidence type="ECO:0000256" key="3">
    <source>
        <dbReference type="ARBA" id="ARBA00023054"/>
    </source>
</evidence>
<dbReference type="SMART" id="SM00594">
    <property type="entry name" value="UAS"/>
    <property type="match status" value="1"/>
</dbReference>
<dbReference type="SMART" id="SM00166">
    <property type="entry name" value="UBX"/>
    <property type="match status" value="1"/>
</dbReference>
<feature type="compositionally biased region" description="Basic and acidic residues" evidence="4">
    <location>
        <begin position="321"/>
        <end position="379"/>
    </location>
</feature>
<proteinExistence type="predicted"/>
<gene>
    <name evidence="6" type="ORF">CCAE0312_LOCUS4911</name>
</gene>